<reference evidence="8" key="1">
    <citation type="submission" date="2022-08" db="EMBL/GenBank/DDBJ databases">
        <title>Complete genome of Mycoplasma iguanae type strain 2327.</title>
        <authorList>
            <person name="Spergser J."/>
        </authorList>
    </citation>
    <scope>NUCLEOTIDE SEQUENCE</scope>
    <source>
        <strain evidence="8">2327</strain>
    </source>
</reference>
<evidence type="ECO:0000256" key="6">
    <source>
        <dbReference type="ARBA" id="ARBA00023136"/>
    </source>
</evidence>
<dbReference type="Pfam" id="PF02417">
    <property type="entry name" value="Chromate_transp"/>
    <property type="match status" value="1"/>
</dbReference>
<dbReference type="RefSeq" id="WP_258210842.1">
    <property type="nucleotide sequence ID" value="NZ_CP102734.1"/>
</dbReference>
<evidence type="ECO:0000256" key="7">
    <source>
        <dbReference type="SAM" id="Phobius"/>
    </source>
</evidence>
<evidence type="ECO:0000256" key="1">
    <source>
        <dbReference type="ARBA" id="ARBA00004651"/>
    </source>
</evidence>
<keyword evidence="6 7" id="KW-0472">Membrane</keyword>
<evidence type="ECO:0000313" key="9">
    <source>
        <dbReference type="Proteomes" id="UP001059252"/>
    </source>
</evidence>
<evidence type="ECO:0000256" key="3">
    <source>
        <dbReference type="ARBA" id="ARBA00022475"/>
    </source>
</evidence>
<feature type="transmembrane region" description="Helical" evidence="7">
    <location>
        <begin position="5"/>
        <end position="27"/>
    </location>
</feature>
<feature type="transmembrane region" description="Helical" evidence="7">
    <location>
        <begin position="198"/>
        <end position="216"/>
    </location>
</feature>
<dbReference type="EMBL" id="CP102734">
    <property type="protein sequence ID" value="UVD81668.1"/>
    <property type="molecule type" value="Genomic_DNA"/>
</dbReference>
<evidence type="ECO:0000256" key="5">
    <source>
        <dbReference type="ARBA" id="ARBA00022989"/>
    </source>
</evidence>
<sequence length="217" mass="24573">MILTLLFSFISLIFIGLVVFGGGQIFIPLFKSFWEMLSNNFGVKISAEEIETVITVSNSTPGVVSTKLGFLTGWLIAQGEWYAWILVFATYLVFVLPSIFLLVLATKFMQKTANSIILKRIIKYTKPAIAGIMIALGIQLFISVIIPQISFNDSNGYIVLTESDKNTFFTNWRFIALLIWAPINIICSFILYKKNFSLFYLFAGSIIFTLIIFQPWI</sequence>
<comment type="similarity">
    <text evidence="2">Belongs to the chromate ion transporter (CHR) (TC 2.A.51) family.</text>
</comment>
<evidence type="ECO:0000313" key="8">
    <source>
        <dbReference type="EMBL" id="UVD81668.1"/>
    </source>
</evidence>
<feature type="transmembrane region" description="Helical" evidence="7">
    <location>
        <begin position="171"/>
        <end position="191"/>
    </location>
</feature>
<dbReference type="Proteomes" id="UP001059252">
    <property type="component" value="Chromosome"/>
</dbReference>
<keyword evidence="5 7" id="KW-1133">Transmembrane helix</keyword>
<evidence type="ECO:0000256" key="2">
    <source>
        <dbReference type="ARBA" id="ARBA00005262"/>
    </source>
</evidence>
<protein>
    <submittedName>
        <fullName evidence="8">Chromate transporter</fullName>
    </submittedName>
</protein>
<name>A0ABY5R837_9MOLU</name>
<gene>
    <name evidence="8" type="ORF">NV226_03005</name>
</gene>
<proteinExistence type="inferred from homology"/>
<organism evidence="8 9">
    <name type="scientific">Mycoplasma iguanae</name>
    <dbReference type="NCBI Taxonomy" id="292461"/>
    <lineage>
        <taxon>Bacteria</taxon>
        <taxon>Bacillati</taxon>
        <taxon>Mycoplasmatota</taxon>
        <taxon>Mollicutes</taxon>
        <taxon>Mycoplasmataceae</taxon>
        <taxon>Mycoplasma</taxon>
    </lineage>
</organism>
<keyword evidence="4 7" id="KW-0812">Transmembrane</keyword>
<evidence type="ECO:0000256" key="4">
    <source>
        <dbReference type="ARBA" id="ARBA00022692"/>
    </source>
</evidence>
<accession>A0ABY5R837</accession>
<feature type="transmembrane region" description="Helical" evidence="7">
    <location>
        <begin position="127"/>
        <end position="151"/>
    </location>
</feature>
<keyword evidence="9" id="KW-1185">Reference proteome</keyword>
<comment type="subcellular location">
    <subcellularLocation>
        <location evidence="1">Cell membrane</location>
        <topology evidence="1">Multi-pass membrane protein</topology>
    </subcellularLocation>
</comment>
<feature type="transmembrane region" description="Helical" evidence="7">
    <location>
        <begin position="81"/>
        <end position="106"/>
    </location>
</feature>
<keyword evidence="3" id="KW-1003">Cell membrane</keyword>
<dbReference type="InterPro" id="IPR003370">
    <property type="entry name" value="Chromate_transpt"/>
</dbReference>